<sequence>MTCADVTLFPSVKPESKNHRNVPGGPSNRNVLKFPRQARDAETEASIIPVRSERASHFEERETSAGDASDNGDPVQKRDKGTRLVRQMDCPEDFLVLAWTHGVTTFVDDVDYIIEETNGENTWVYVVDSGVNDEHWEFQGNCEDAKRRKATSDTELAWLLRFGAVDKTGALAALSQEGDVYTYGINALCADANFVIQERDSDGTSGGEFKSCYPTASFAGLVAYMLGRTTIPFQLGNDITQYQSIAKNYFVAEDGAYVRPRGTYRVAWNGLDGSADTVCPLSLRKRDDPANICASEPMPSSMTTKTAIPTSNVTSNTAMASGDFQSISPAAAASAPTSSMHTKPKSE</sequence>
<dbReference type="AlphaFoldDB" id="A0AAD9Z1D6"/>
<dbReference type="PROSITE" id="PS00136">
    <property type="entry name" value="SUBTILASE_ASP"/>
    <property type="match status" value="1"/>
</dbReference>
<feature type="compositionally biased region" description="Basic and acidic residues" evidence="2">
    <location>
        <begin position="51"/>
        <end position="64"/>
    </location>
</feature>
<feature type="compositionally biased region" description="Polar residues" evidence="2">
    <location>
        <begin position="298"/>
        <end position="320"/>
    </location>
</feature>
<accession>A0AAD9Z1D6</accession>
<protein>
    <recommendedName>
        <fullName evidence="5">Subtilisin</fullName>
    </recommendedName>
</protein>
<comment type="caution">
    <text evidence="3">The sequence shown here is derived from an EMBL/GenBank/DDBJ whole genome shotgun (WGS) entry which is preliminary data.</text>
</comment>
<organism evidence="3 4">
    <name type="scientific">Lepraria neglecta</name>
    <dbReference type="NCBI Taxonomy" id="209136"/>
    <lineage>
        <taxon>Eukaryota</taxon>
        <taxon>Fungi</taxon>
        <taxon>Dikarya</taxon>
        <taxon>Ascomycota</taxon>
        <taxon>Pezizomycotina</taxon>
        <taxon>Lecanoromycetes</taxon>
        <taxon>OSLEUM clade</taxon>
        <taxon>Lecanoromycetidae</taxon>
        <taxon>Lecanorales</taxon>
        <taxon>Lecanorineae</taxon>
        <taxon>Stereocaulaceae</taxon>
        <taxon>Lepraria</taxon>
    </lineage>
</organism>
<keyword evidence="4" id="KW-1185">Reference proteome</keyword>
<name>A0AAD9Z1D6_9LECA</name>
<dbReference type="EMBL" id="JASNWA010000009">
    <property type="protein sequence ID" value="KAK3169726.1"/>
    <property type="molecule type" value="Genomic_DNA"/>
</dbReference>
<evidence type="ECO:0000313" key="3">
    <source>
        <dbReference type="EMBL" id="KAK3169726.1"/>
    </source>
</evidence>
<evidence type="ECO:0008006" key="5">
    <source>
        <dbReference type="Google" id="ProtNLM"/>
    </source>
</evidence>
<evidence type="ECO:0000313" key="4">
    <source>
        <dbReference type="Proteomes" id="UP001276659"/>
    </source>
</evidence>
<feature type="region of interest" description="Disordered" evidence="2">
    <location>
        <begin position="290"/>
        <end position="320"/>
    </location>
</feature>
<feature type="region of interest" description="Disordered" evidence="2">
    <location>
        <begin position="1"/>
        <end position="82"/>
    </location>
</feature>
<gene>
    <name evidence="3" type="ORF">OEA41_009110</name>
</gene>
<dbReference type="Proteomes" id="UP001276659">
    <property type="component" value="Unassembled WGS sequence"/>
</dbReference>
<evidence type="ECO:0000256" key="2">
    <source>
        <dbReference type="SAM" id="MobiDB-lite"/>
    </source>
</evidence>
<dbReference type="GO" id="GO:0016787">
    <property type="term" value="F:hydrolase activity"/>
    <property type="evidence" value="ECO:0007669"/>
    <property type="project" value="UniProtKB-KW"/>
</dbReference>
<proteinExistence type="predicted"/>
<reference evidence="3" key="1">
    <citation type="submission" date="2022-11" db="EMBL/GenBank/DDBJ databases">
        <title>Chromosomal genome sequence assembly and mating type (MAT) locus characterization of the leprose asexual lichenized fungus Lepraria neglecta (Nyl.) Erichsen.</title>
        <authorList>
            <person name="Allen J.L."/>
            <person name="Pfeffer B."/>
        </authorList>
    </citation>
    <scope>NUCLEOTIDE SEQUENCE</scope>
    <source>
        <strain evidence="3">Allen 5258</strain>
    </source>
</reference>
<evidence type="ECO:0000256" key="1">
    <source>
        <dbReference type="ARBA" id="ARBA00022801"/>
    </source>
</evidence>
<keyword evidence="1" id="KW-0378">Hydrolase</keyword>
<dbReference type="InterPro" id="IPR023827">
    <property type="entry name" value="Peptidase_S8_Asp-AS"/>
</dbReference>